<dbReference type="Proteomes" id="UP000317763">
    <property type="component" value="Unassembled WGS sequence"/>
</dbReference>
<name>A0A554X4E0_9BURK</name>
<reference evidence="2 3" key="1">
    <citation type="submission" date="2019-07" db="EMBL/GenBank/DDBJ databases">
        <title>Tepidimonas taiwanensis I1-1 draft genome.</title>
        <authorList>
            <person name="Da Costa M.S."/>
            <person name="Froufe H.J.C."/>
            <person name="Egas C."/>
            <person name="Albuquerque L."/>
        </authorList>
    </citation>
    <scope>NUCLEOTIDE SEQUENCE [LARGE SCALE GENOMIC DNA]</scope>
    <source>
        <strain evidence="2 3">I1-1</strain>
    </source>
</reference>
<sequence length="70" mass="7951">MMKEESKLPGSARKTTETMSGISDFQKFPSKKGENVRIEGLSQDDNFLRPLHNPAERGLPLLFVAWMPLF</sequence>
<proteinExistence type="predicted"/>
<keyword evidence="3" id="KW-1185">Reference proteome</keyword>
<gene>
    <name evidence="2" type="ORF">Ttaiw_01873</name>
</gene>
<evidence type="ECO:0000313" key="2">
    <source>
        <dbReference type="EMBL" id="TSE30616.1"/>
    </source>
</evidence>
<accession>A0A554X4E0</accession>
<dbReference type="AlphaFoldDB" id="A0A554X4E0"/>
<evidence type="ECO:0000256" key="1">
    <source>
        <dbReference type="SAM" id="MobiDB-lite"/>
    </source>
</evidence>
<evidence type="ECO:0000313" key="3">
    <source>
        <dbReference type="Proteomes" id="UP000317763"/>
    </source>
</evidence>
<organism evidence="2 3">
    <name type="scientific">Tepidimonas taiwanensis</name>
    <dbReference type="NCBI Taxonomy" id="307486"/>
    <lineage>
        <taxon>Bacteria</taxon>
        <taxon>Pseudomonadati</taxon>
        <taxon>Pseudomonadota</taxon>
        <taxon>Betaproteobacteria</taxon>
        <taxon>Burkholderiales</taxon>
        <taxon>Tepidimonas</taxon>
    </lineage>
</organism>
<comment type="caution">
    <text evidence="2">The sequence shown here is derived from an EMBL/GenBank/DDBJ whole genome shotgun (WGS) entry which is preliminary data.</text>
</comment>
<dbReference type="EMBL" id="VJOM01000021">
    <property type="protein sequence ID" value="TSE30616.1"/>
    <property type="molecule type" value="Genomic_DNA"/>
</dbReference>
<protein>
    <submittedName>
        <fullName evidence="2">Uncharacterized protein</fullName>
    </submittedName>
</protein>
<feature type="region of interest" description="Disordered" evidence="1">
    <location>
        <begin position="1"/>
        <end position="36"/>
    </location>
</feature>